<dbReference type="SUPFAM" id="SSF46689">
    <property type="entry name" value="Homeodomain-like"/>
    <property type="match status" value="2"/>
</dbReference>
<evidence type="ECO:0000313" key="8">
    <source>
        <dbReference type="EMBL" id="PTW58992.1"/>
    </source>
</evidence>
<dbReference type="SMART" id="SM00448">
    <property type="entry name" value="REC"/>
    <property type="match status" value="1"/>
</dbReference>
<keyword evidence="4" id="KW-0597">Phosphoprotein</keyword>
<reference evidence="8 9" key="1">
    <citation type="submission" date="2018-04" db="EMBL/GenBank/DDBJ databases">
        <title>Genomic Encyclopedia of Archaeal and Bacterial Type Strains, Phase II (KMG-II): from individual species to whole genera.</title>
        <authorList>
            <person name="Goeker M."/>
        </authorList>
    </citation>
    <scope>NUCLEOTIDE SEQUENCE [LARGE SCALE GENOMIC DNA]</scope>
    <source>
        <strain evidence="8 9">DSM 23382</strain>
    </source>
</reference>
<proteinExistence type="predicted"/>
<evidence type="ECO:0000256" key="1">
    <source>
        <dbReference type="ARBA" id="ARBA00023015"/>
    </source>
</evidence>
<keyword evidence="9" id="KW-1185">Reference proteome</keyword>
<organism evidence="8 9">
    <name type="scientific">Breoghania corrubedonensis</name>
    <dbReference type="NCBI Taxonomy" id="665038"/>
    <lineage>
        <taxon>Bacteria</taxon>
        <taxon>Pseudomonadati</taxon>
        <taxon>Pseudomonadota</taxon>
        <taxon>Alphaproteobacteria</taxon>
        <taxon>Hyphomicrobiales</taxon>
        <taxon>Stappiaceae</taxon>
        <taxon>Breoghania</taxon>
    </lineage>
</organism>
<comment type="caution">
    <text evidence="8">The sequence shown here is derived from an EMBL/GenBank/DDBJ whole genome shotgun (WGS) entry which is preliminary data.</text>
</comment>
<dbReference type="RefSeq" id="WP_107991068.1">
    <property type="nucleotide sequence ID" value="NZ_QAYG01000008.1"/>
</dbReference>
<dbReference type="PROSITE" id="PS50110">
    <property type="entry name" value="RESPONSE_REGULATORY"/>
    <property type="match status" value="1"/>
</dbReference>
<dbReference type="PROSITE" id="PS01124">
    <property type="entry name" value="HTH_ARAC_FAMILY_2"/>
    <property type="match status" value="1"/>
</dbReference>
<feature type="domain" description="HTH araC/xylS-type" evidence="6">
    <location>
        <begin position="281"/>
        <end position="379"/>
    </location>
</feature>
<evidence type="ECO:0000256" key="2">
    <source>
        <dbReference type="ARBA" id="ARBA00023125"/>
    </source>
</evidence>
<evidence type="ECO:0000313" key="9">
    <source>
        <dbReference type="Proteomes" id="UP000244081"/>
    </source>
</evidence>
<dbReference type="EMBL" id="QAYG01000008">
    <property type="protein sequence ID" value="PTW58992.1"/>
    <property type="molecule type" value="Genomic_DNA"/>
</dbReference>
<keyword evidence="1" id="KW-0805">Transcription regulation</keyword>
<feature type="modified residue" description="4-aspartylphosphate" evidence="4">
    <location>
        <position position="55"/>
    </location>
</feature>
<feature type="region of interest" description="Disordered" evidence="5">
    <location>
        <begin position="125"/>
        <end position="170"/>
    </location>
</feature>
<dbReference type="Pfam" id="PF12833">
    <property type="entry name" value="HTH_18"/>
    <property type="match status" value="1"/>
</dbReference>
<evidence type="ECO:0000256" key="5">
    <source>
        <dbReference type="SAM" id="MobiDB-lite"/>
    </source>
</evidence>
<gene>
    <name evidence="8" type="ORF">C8N35_10827</name>
</gene>
<protein>
    <submittedName>
        <fullName evidence="8">YesN/AraC family two-component response regulator</fullName>
    </submittedName>
</protein>
<dbReference type="InterPro" id="IPR018060">
    <property type="entry name" value="HTH_AraC"/>
</dbReference>
<sequence>MFDIVIIEDEELERRALRKILETNLEGANIVGEARNGTEAVHLLDTVSIDLMLVDIKIPRPNGIEIIQMVRDRGLKTKVIILTAYDYFEIMQSAIHLKADNFLLKPVRTAELVSAVAECLRSIEDSERSPTSTPPAFRASAAVPGNGRAMKTATPAPERAPKMPPETTGTSTIADRIANLVDQTAYRECLGLVRRNLEEIYARKDVAPRRAILEYVRTMVQIVEGRGLSLTAPLEHQIEALMAQRLDLHSHFQIQELLYQITDVLFEANEAGGAHAPGRIQDVLNFIERNVHKGVTLEEAADFAHISPCYLSRLFRKEMDMTFISYLKNQRIERAKELLQESDLPITNVSLDLSFQDANYFCKAFKKEVGLSPSEYRRRYRRTREEPLSASA</sequence>
<dbReference type="InterPro" id="IPR001789">
    <property type="entry name" value="Sig_transdc_resp-reg_receiver"/>
</dbReference>
<dbReference type="Pfam" id="PF00072">
    <property type="entry name" value="Response_reg"/>
    <property type="match status" value="1"/>
</dbReference>
<dbReference type="InterPro" id="IPR020449">
    <property type="entry name" value="Tscrpt_reg_AraC-type_HTH"/>
</dbReference>
<dbReference type="OrthoDB" id="9803764at2"/>
<evidence type="ECO:0000256" key="4">
    <source>
        <dbReference type="PROSITE-ProRule" id="PRU00169"/>
    </source>
</evidence>
<feature type="domain" description="Response regulatory" evidence="7">
    <location>
        <begin position="3"/>
        <end position="120"/>
    </location>
</feature>
<dbReference type="PRINTS" id="PR00032">
    <property type="entry name" value="HTHARAC"/>
</dbReference>
<evidence type="ECO:0000259" key="7">
    <source>
        <dbReference type="PROSITE" id="PS50110"/>
    </source>
</evidence>
<evidence type="ECO:0000256" key="3">
    <source>
        <dbReference type="ARBA" id="ARBA00023163"/>
    </source>
</evidence>
<dbReference type="AlphaFoldDB" id="A0A2T5V5E8"/>
<dbReference type="Gene3D" id="1.10.10.60">
    <property type="entry name" value="Homeodomain-like"/>
    <property type="match status" value="2"/>
</dbReference>
<evidence type="ECO:0000259" key="6">
    <source>
        <dbReference type="PROSITE" id="PS01124"/>
    </source>
</evidence>
<dbReference type="PANTHER" id="PTHR43280:SF10">
    <property type="entry name" value="REGULATORY PROTEIN POCR"/>
    <property type="match status" value="1"/>
</dbReference>
<dbReference type="InterPro" id="IPR011006">
    <property type="entry name" value="CheY-like_superfamily"/>
</dbReference>
<dbReference type="Gene3D" id="3.40.50.2300">
    <property type="match status" value="1"/>
</dbReference>
<dbReference type="PANTHER" id="PTHR43280">
    <property type="entry name" value="ARAC-FAMILY TRANSCRIPTIONAL REGULATOR"/>
    <property type="match status" value="1"/>
</dbReference>
<dbReference type="SUPFAM" id="SSF52172">
    <property type="entry name" value="CheY-like"/>
    <property type="match status" value="1"/>
</dbReference>
<dbReference type="GO" id="GO:0003700">
    <property type="term" value="F:DNA-binding transcription factor activity"/>
    <property type="evidence" value="ECO:0007669"/>
    <property type="project" value="InterPro"/>
</dbReference>
<keyword evidence="3" id="KW-0804">Transcription</keyword>
<dbReference type="SMART" id="SM00342">
    <property type="entry name" value="HTH_ARAC"/>
    <property type="match status" value="1"/>
</dbReference>
<keyword evidence="2" id="KW-0238">DNA-binding</keyword>
<dbReference type="Proteomes" id="UP000244081">
    <property type="component" value="Unassembled WGS sequence"/>
</dbReference>
<name>A0A2T5V5E8_9HYPH</name>
<dbReference type="GO" id="GO:0000160">
    <property type="term" value="P:phosphorelay signal transduction system"/>
    <property type="evidence" value="ECO:0007669"/>
    <property type="project" value="InterPro"/>
</dbReference>
<dbReference type="CDD" id="cd17536">
    <property type="entry name" value="REC_YesN-like"/>
    <property type="match status" value="1"/>
</dbReference>
<dbReference type="InterPro" id="IPR009057">
    <property type="entry name" value="Homeodomain-like_sf"/>
</dbReference>
<accession>A0A2T5V5E8</accession>
<dbReference type="GO" id="GO:0043565">
    <property type="term" value="F:sequence-specific DNA binding"/>
    <property type="evidence" value="ECO:0007669"/>
    <property type="project" value="InterPro"/>
</dbReference>